<dbReference type="PANTHER" id="PTHR36582">
    <property type="entry name" value="ANTITOXIN PARD"/>
    <property type="match status" value="1"/>
</dbReference>
<dbReference type="Proteomes" id="UP000245802">
    <property type="component" value="Chromosome"/>
</dbReference>
<dbReference type="RefSeq" id="WP_010034157.1">
    <property type="nucleotide sequence ID" value="NZ_CP025958.1"/>
</dbReference>
<dbReference type="PANTHER" id="PTHR36582:SF2">
    <property type="entry name" value="ANTITOXIN PARD"/>
    <property type="match status" value="1"/>
</dbReference>
<protein>
    <submittedName>
        <fullName evidence="1">Type II toxin-antitoxin system ParD family antitoxin</fullName>
    </submittedName>
</protein>
<keyword evidence="2" id="KW-1185">Reference proteome</keyword>
<name>A0A2Z3H5J2_9BACT</name>
<dbReference type="EMBL" id="CP025958">
    <property type="protein sequence ID" value="AWM40151.1"/>
    <property type="molecule type" value="Genomic_DNA"/>
</dbReference>
<organism evidence="1 2">
    <name type="scientific">Gemmata obscuriglobus</name>
    <dbReference type="NCBI Taxonomy" id="114"/>
    <lineage>
        <taxon>Bacteria</taxon>
        <taxon>Pseudomonadati</taxon>
        <taxon>Planctomycetota</taxon>
        <taxon>Planctomycetia</taxon>
        <taxon>Gemmatales</taxon>
        <taxon>Gemmataceae</taxon>
        <taxon>Gemmata</taxon>
    </lineage>
</organism>
<gene>
    <name evidence="1" type="ORF">C1280_26195</name>
</gene>
<dbReference type="OrthoDB" id="291307at2"/>
<dbReference type="Pfam" id="PF03693">
    <property type="entry name" value="ParD_antitoxin"/>
    <property type="match status" value="1"/>
</dbReference>
<dbReference type="KEGG" id="gog:C1280_26195"/>
<dbReference type="InterPro" id="IPR022789">
    <property type="entry name" value="ParD"/>
</dbReference>
<dbReference type="InterPro" id="IPR038296">
    <property type="entry name" value="ParD_sf"/>
</dbReference>
<accession>A0A2Z3H5J2</accession>
<proteinExistence type="predicted"/>
<reference evidence="1 2" key="1">
    <citation type="submission" date="2018-01" db="EMBL/GenBank/DDBJ databases">
        <title>G. obscuriglobus.</title>
        <authorList>
            <person name="Franke J."/>
            <person name="Blomberg W."/>
            <person name="Selmecki A."/>
        </authorList>
    </citation>
    <scope>NUCLEOTIDE SEQUENCE [LARGE SCALE GENOMIC DNA]</scope>
    <source>
        <strain evidence="1 2">DSM 5831</strain>
    </source>
</reference>
<dbReference type="Gene3D" id="6.10.10.120">
    <property type="entry name" value="Antitoxin ParD1-like"/>
    <property type="match status" value="1"/>
</dbReference>
<sequence>MKFESALPPHLEQFVRDQLATGRFRSEGEVVHTALHLLEGQAHSREADSAWLKQELDKGLSSRPGEPITRQFWDQLRARVRTRAGRGDGA</sequence>
<dbReference type="AlphaFoldDB" id="A0A2Z3H5J2"/>
<evidence type="ECO:0000313" key="1">
    <source>
        <dbReference type="EMBL" id="AWM40151.1"/>
    </source>
</evidence>
<evidence type="ECO:0000313" key="2">
    <source>
        <dbReference type="Proteomes" id="UP000245802"/>
    </source>
</evidence>
<dbReference type="NCBIfam" id="TIGR02606">
    <property type="entry name" value="antidote_CC2985"/>
    <property type="match status" value="1"/>
</dbReference>